<keyword evidence="2 4" id="KW-0238">DNA-binding</keyword>
<comment type="caution">
    <text evidence="6">The sequence shown here is derived from an EMBL/GenBank/DDBJ whole genome shotgun (WGS) entry which is preliminary data.</text>
</comment>
<dbReference type="GO" id="GO:0000976">
    <property type="term" value="F:transcription cis-regulatory region binding"/>
    <property type="evidence" value="ECO:0007669"/>
    <property type="project" value="TreeGrafter"/>
</dbReference>
<dbReference type="Gene3D" id="1.10.357.10">
    <property type="entry name" value="Tetracycline Repressor, domain 2"/>
    <property type="match status" value="1"/>
</dbReference>
<organism evidence="6 7">
    <name type="scientific">Prauserella shujinwangii</name>
    <dbReference type="NCBI Taxonomy" id="1453103"/>
    <lineage>
        <taxon>Bacteria</taxon>
        <taxon>Bacillati</taxon>
        <taxon>Actinomycetota</taxon>
        <taxon>Actinomycetes</taxon>
        <taxon>Pseudonocardiales</taxon>
        <taxon>Pseudonocardiaceae</taxon>
        <taxon>Prauserella</taxon>
    </lineage>
</organism>
<evidence type="ECO:0000256" key="3">
    <source>
        <dbReference type="ARBA" id="ARBA00023163"/>
    </source>
</evidence>
<dbReference type="RefSeq" id="WP_106177045.1">
    <property type="nucleotide sequence ID" value="NZ_PVNH01000002.1"/>
</dbReference>
<dbReference type="GO" id="GO:0045892">
    <property type="term" value="P:negative regulation of DNA-templated transcription"/>
    <property type="evidence" value="ECO:0007669"/>
    <property type="project" value="InterPro"/>
</dbReference>
<dbReference type="PROSITE" id="PS50977">
    <property type="entry name" value="HTH_TETR_2"/>
    <property type="match status" value="1"/>
</dbReference>
<reference evidence="6 7" key="1">
    <citation type="submission" date="2018-03" db="EMBL/GenBank/DDBJ databases">
        <title>Genomic Encyclopedia of Type Strains, Phase III (KMG-III): the genomes of soil and plant-associated and newly described type strains.</title>
        <authorList>
            <person name="Whitman W."/>
        </authorList>
    </citation>
    <scope>NUCLEOTIDE SEQUENCE [LARGE SCALE GENOMIC DNA]</scope>
    <source>
        <strain evidence="6 7">CGMCC 4.7125</strain>
    </source>
</reference>
<accession>A0A2T0LZW7</accession>
<dbReference type="SUPFAM" id="SSF46689">
    <property type="entry name" value="Homeodomain-like"/>
    <property type="match status" value="1"/>
</dbReference>
<dbReference type="Gene3D" id="1.10.10.60">
    <property type="entry name" value="Homeodomain-like"/>
    <property type="match status" value="1"/>
</dbReference>
<dbReference type="GO" id="GO:0003700">
    <property type="term" value="F:DNA-binding transcription factor activity"/>
    <property type="evidence" value="ECO:0007669"/>
    <property type="project" value="TreeGrafter"/>
</dbReference>
<dbReference type="PANTHER" id="PTHR30055:SF151">
    <property type="entry name" value="TRANSCRIPTIONAL REGULATORY PROTEIN"/>
    <property type="match status" value="1"/>
</dbReference>
<keyword evidence="3" id="KW-0804">Transcription</keyword>
<keyword evidence="1" id="KW-0805">Transcription regulation</keyword>
<feature type="DNA-binding region" description="H-T-H motif" evidence="4">
    <location>
        <begin position="55"/>
        <end position="74"/>
    </location>
</feature>
<dbReference type="InterPro" id="IPR001647">
    <property type="entry name" value="HTH_TetR"/>
</dbReference>
<dbReference type="InterPro" id="IPR036271">
    <property type="entry name" value="Tet_transcr_reg_TetR-rel_C_sf"/>
</dbReference>
<dbReference type="OrthoDB" id="2570341at2"/>
<name>A0A2T0LZW7_9PSEU</name>
<sequence>MASVYSGSGDPRRSIELLWGVQERPRRGPKPRLDVEGIVAKAIAVADAEGLAAVSMRRIAGELGVTAMSLYGYVPGKAELVDVMVDRVYGELTEPETEPPGWRAALEAVARRSWDLYLRHPWLLQVAASRPLLGPNFIAKYDQELRAVAGTGLSPIEMELVVTLVGNYVHGAVRGAIEAAEAEQRTGLTDDAWWERYAPLLEKVFDADRYPTAAVVGPVAGEEMGAGDPARAFEFGLERLLDGVEVLVRRRQDGETA</sequence>
<dbReference type="PANTHER" id="PTHR30055">
    <property type="entry name" value="HTH-TYPE TRANSCRIPTIONAL REGULATOR RUTR"/>
    <property type="match status" value="1"/>
</dbReference>
<dbReference type="EMBL" id="PVNH01000002">
    <property type="protein sequence ID" value="PRX49896.1"/>
    <property type="molecule type" value="Genomic_DNA"/>
</dbReference>
<dbReference type="InterPro" id="IPR009057">
    <property type="entry name" value="Homeodomain-like_sf"/>
</dbReference>
<dbReference type="InterPro" id="IPR004111">
    <property type="entry name" value="Repressor_TetR_C"/>
</dbReference>
<evidence type="ECO:0000256" key="1">
    <source>
        <dbReference type="ARBA" id="ARBA00023015"/>
    </source>
</evidence>
<feature type="domain" description="HTH tetR-type" evidence="5">
    <location>
        <begin position="32"/>
        <end position="92"/>
    </location>
</feature>
<dbReference type="Pfam" id="PF00440">
    <property type="entry name" value="TetR_N"/>
    <property type="match status" value="1"/>
</dbReference>
<evidence type="ECO:0000259" key="5">
    <source>
        <dbReference type="PROSITE" id="PS50977"/>
    </source>
</evidence>
<evidence type="ECO:0000313" key="7">
    <source>
        <dbReference type="Proteomes" id="UP000238362"/>
    </source>
</evidence>
<dbReference type="InterPro" id="IPR050109">
    <property type="entry name" value="HTH-type_TetR-like_transc_reg"/>
</dbReference>
<evidence type="ECO:0000256" key="4">
    <source>
        <dbReference type="PROSITE-ProRule" id="PRU00335"/>
    </source>
</evidence>
<dbReference type="Pfam" id="PF02909">
    <property type="entry name" value="TetR_C_1"/>
    <property type="match status" value="1"/>
</dbReference>
<keyword evidence="7" id="KW-1185">Reference proteome</keyword>
<proteinExistence type="predicted"/>
<evidence type="ECO:0000256" key="2">
    <source>
        <dbReference type="ARBA" id="ARBA00023125"/>
    </source>
</evidence>
<gene>
    <name evidence="6" type="ORF">B0I33_1029</name>
</gene>
<protein>
    <submittedName>
        <fullName evidence="6">TetR family transcriptional regulator</fullName>
    </submittedName>
</protein>
<dbReference type="SUPFAM" id="SSF48498">
    <property type="entry name" value="Tetracyclin repressor-like, C-terminal domain"/>
    <property type="match status" value="1"/>
</dbReference>
<evidence type="ECO:0000313" key="6">
    <source>
        <dbReference type="EMBL" id="PRX49896.1"/>
    </source>
</evidence>
<dbReference type="Proteomes" id="UP000238362">
    <property type="component" value="Unassembled WGS sequence"/>
</dbReference>
<dbReference type="AlphaFoldDB" id="A0A2T0LZW7"/>